<proteinExistence type="predicted"/>
<sequence length="199" mass="22544">MVVALVARPALYLRRVLPLPGFGVDSARPGRMVCTRGNQLLRRKPRAGYGLESRRTGSAGTRRTGPVSRPYRQRYRAPYRRPTGAMVQRLWAVLPVYMCKSRRPLGSQQRQRQPLRLKQRGYSPAGQSHAHRTSATATIPRQIASMAPQGWSEGLLRVDSRWQPRHLRVSPRQGARSCLRIASRDSWSTYDVPPSKKPP</sequence>
<keyword evidence="3" id="KW-1185">Reference proteome</keyword>
<dbReference type="Proteomes" id="UP001222325">
    <property type="component" value="Unassembled WGS sequence"/>
</dbReference>
<name>A0AAD6UB96_9AGAR</name>
<accession>A0AAD6UB96</accession>
<protein>
    <submittedName>
        <fullName evidence="2">Uncharacterized protein</fullName>
    </submittedName>
</protein>
<dbReference type="AlphaFoldDB" id="A0AAD6UB96"/>
<organism evidence="2 3">
    <name type="scientific">Mycena belliarum</name>
    <dbReference type="NCBI Taxonomy" id="1033014"/>
    <lineage>
        <taxon>Eukaryota</taxon>
        <taxon>Fungi</taxon>
        <taxon>Dikarya</taxon>
        <taxon>Basidiomycota</taxon>
        <taxon>Agaricomycotina</taxon>
        <taxon>Agaricomycetes</taxon>
        <taxon>Agaricomycetidae</taxon>
        <taxon>Agaricales</taxon>
        <taxon>Marasmiineae</taxon>
        <taxon>Mycenaceae</taxon>
        <taxon>Mycena</taxon>
    </lineage>
</organism>
<dbReference type="EMBL" id="JARJCN010000019">
    <property type="protein sequence ID" value="KAJ7092030.1"/>
    <property type="molecule type" value="Genomic_DNA"/>
</dbReference>
<reference evidence="2" key="1">
    <citation type="submission" date="2023-03" db="EMBL/GenBank/DDBJ databases">
        <title>Massive genome expansion in bonnet fungi (Mycena s.s.) driven by repeated elements and novel gene families across ecological guilds.</title>
        <authorList>
            <consortium name="Lawrence Berkeley National Laboratory"/>
            <person name="Harder C.B."/>
            <person name="Miyauchi S."/>
            <person name="Viragh M."/>
            <person name="Kuo A."/>
            <person name="Thoen E."/>
            <person name="Andreopoulos B."/>
            <person name="Lu D."/>
            <person name="Skrede I."/>
            <person name="Drula E."/>
            <person name="Henrissat B."/>
            <person name="Morin E."/>
            <person name="Kohler A."/>
            <person name="Barry K."/>
            <person name="LaButti K."/>
            <person name="Morin E."/>
            <person name="Salamov A."/>
            <person name="Lipzen A."/>
            <person name="Mereny Z."/>
            <person name="Hegedus B."/>
            <person name="Baldrian P."/>
            <person name="Stursova M."/>
            <person name="Weitz H."/>
            <person name="Taylor A."/>
            <person name="Grigoriev I.V."/>
            <person name="Nagy L.G."/>
            <person name="Martin F."/>
            <person name="Kauserud H."/>
        </authorList>
    </citation>
    <scope>NUCLEOTIDE SEQUENCE</scope>
    <source>
        <strain evidence="2">CBHHK173m</strain>
    </source>
</reference>
<gene>
    <name evidence="2" type="ORF">B0H15DRAFT_184906</name>
</gene>
<feature type="region of interest" description="Disordered" evidence="1">
    <location>
        <begin position="103"/>
        <end position="137"/>
    </location>
</feature>
<evidence type="ECO:0000256" key="1">
    <source>
        <dbReference type="SAM" id="MobiDB-lite"/>
    </source>
</evidence>
<evidence type="ECO:0000313" key="3">
    <source>
        <dbReference type="Proteomes" id="UP001222325"/>
    </source>
</evidence>
<feature type="compositionally biased region" description="Low complexity" evidence="1">
    <location>
        <begin position="56"/>
        <end position="65"/>
    </location>
</feature>
<feature type="region of interest" description="Disordered" evidence="1">
    <location>
        <begin position="49"/>
        <end position="68"/>
    </location>
</feature>
<comment type="caution">
    <text evidence="2">The sequence shown here is derived from an EMBL/GenBank/DDBJ whole genome shotgun (WGS) entry which is preliminary data.</text>
</comment>
<evidence type="ECO:0000313" key="2">
    <source>
        <dbReference type="EMBL" id="KAJ7092030.1"/>
    </source>
</evidence>